<reference evidence="3 4" key="1">
    <citation type="submission" date="2016-10" db="EMBL/GenBank/DDBJ databases">
        <title>Genome sequence of the basidiomycete white-rot fungus Trametes pubescens.</title>
        <authorList>
            <person name="Makela M.R."/>
            <person name="Granchi Z."/>
            <person name="Peng M."/>
            <person name="De Vries R.P."/>
            <person name="Grigoriev I."/>
            <person name="Riley R."/>
            <person name="Hilden K."/>
        </authorList>
    </citation>
    <scope>NUCLEOTIDE SEQUENCE [LARGE SCALE GENOMIC DNA]</scope>
    <source>
        <strain evidence="3 4">FBCC735</strain>
    </source>
</reference>
<gene>
    <name evidence="3" type="ORF">TRAPUB_5086</name>
</gene>
<keyword evidence="4" id="KW-1185">Reference proteome</keyword>
<dbReference type="InterPro" id="IPR028020">
    <property type="entry name" value="ASX_DEUBAD_dom"/>
</dbReference>
<sequence>MDGTSDAASTRPRRSARTPAKPHAKTPASTAPPPESPTRPKQKAREAAPKSSAEKLEYLLTNSKSKLTRVEVAEVINYPNFLDLPEEVQNRLCTLLPSTAFSTFSPSVCPTHPDHDATGDGDQMQVDYAPDDRTPATLDPSVFTSPFFLSAAHTFQDHLFSSWMGKKAADDLAKFEVGARSGAMHVDWKDEVWEREHQRPFVNAKGKQPQSVDMATLAKGGLLQAGDILAYKRCFPGLRVTVEKDVLIESVDQQTNSLVFLLAPGEQKALPRDLLHRDAGQCAEKVLTIEDVADPVALERGILDVDGRVRSGDKYAQDAAACIGSPTSASGAVSDELRAVIAVRAWKAFTVWRWREEVREQTELQRAQDRGGRERVATLFYLRGVK</sequence>
<accession>A0A1M2V9H6</accession>
<proteinExistence type="predicted"/>
<feature type="compositionally biased region" description="Basic residues" evidence="1">
    <location>
        <begin position="11"/>
        <end position="24"/>
    </location>
</feature>
<dbReference type="Pfam" id="PF13919">
    <property type="entry name" value="ASXH"/>
    <property type="match status" value="1"/>
</dbReference>
<evidence type="ECO:0000313" key="3">
    <source>
        <dbReference type="EMBL" id="OJT04209.1"/>
    </source>
</evidence>
<evidence type="ECO:0000256" key="1">
    <source>
        <dbReference type="SAM" id="MobiDB-lite"/>
    </source>
</evidence>
<protein>
    <recommendedName>
        <fullName evidence="2">ASX DEUBAD domain-containing protein</fullName>
    </recommendedName>
</protein>
<feature type="compositionally biased region" description="Basic and acidic residues" evidence="1">
    <location>
        <begin position="43"/>
        <end position="55"/>
    </location>
</feature>
<dbReference type="STRING" id="154538.A0A1M2V9H6"/>
<evidence type="ECO:0000259" key="2">
    <source>
        <dbReference type="Pfam" id="PF13919"/>
    </source>
</evidence>
<dbReference type="Proteomes" id="UP000184267">
    <property type="component" value="Unassembled WGS sequence"/>
</dbReference>
<feature type="domain" description="ASX DEUBAD" evidence="2">
    <location>
        <begin position="46"/>
        <end position="198"/>
    </location>
</feature>
<name>A0A1M2V9H6_TRAPU</name>
<dbReference type="OrthoDB" id="2289918at2759"/>
<dbReference type="OMA" id="DHLYSGW"/>
<organism evidence="3 4">
    <name type="scientific">Trametes pubescens</name>
    <name type="common">White-rot fungus</name>
    <dbReference type="NCBI Taxonomy" id="154538"/>
    <lineage>
        <taxon>Eukaryota</taxon>
        <taxon>Fungi</taxon>
        <taxon>Dikarya</taxon>
        <taxon>Basidiomycota</taxon>
        <taxon>Agaricomycotina</taxon>
        <taxon>Agaricomycetes</taxon>
        <taxon>Polyporales</taxon>
        <taxon>Polyporaceae</taxon>
        <taxon>Trametes</taxon>
    </lineage>
</organism>
<dbReference type="EMBL" id="MNAD01001554">
    <property type="protein sequence ID" value="OJT04209.1"/>
    <property type="molecule type" value="Genomic_DNA"/>
</dbReference>
<feature type="region of interest" description="Disordered" evidence="1">
    <location>
        <begin position="1"/>
        <end position="55"/>
    </location>
</feature>
<dbReference type="AlphaFoldDB" id="A0A1M2V9H6"/>
<comment type="caution">
    <text evidence="3">The sequence shown here is derived from an EMBL/GenBank/DDBJ whole genome shotgun (WGS) entry which is preliminary data.</text>
</comment>
<evidence type="ECO:0000313" key="4">
    <source>
        <dbReference type="Proteomes" id="UP000184267"/>
    </source>
</evidence>